<dbReference type="Proteomes" id="UP000035642">
    <property type="component" value="Unassembled WGS sequence"/>
</dbReference>
<reference evidence="1" key="1">
    <citation type="submission" date="2012-09" db="EMBL/GenBank/DDBJ databases">
        <authorList>
            <person name="Martin A.A."/>
        </authorList>
    </citation>
    <scope>NUCLEOTIDE SEQUENCE</scope>
</reference>
<keyword evidence="1" id="KW-1185">Reference proteome</keyword>
<organism evidence="1 2">
    <name type="scientific">Angiostrongylus cantonensis</name>
    <name type="common">Rat lungworm</name>
    <dbReference type="NCBI Taxonomy" id="6313"/>
    <lineage>
        <taxon>Eukaryota</taxon>
        <taxon>Metazoa</taxon>
        <taxon>Ecdysozoa</taxon>
        <taxon>Nematoda</taxon>
        <taxon>Chromadorea</taxon>
        <taxon>Rhabditida</taxon>
        <taxon>Rhabditina</taxon>
        <taxon>Rhabditomorpha</taxon>
        <taxon>Strongyloidea</taxon>
        <taxon>Metastrongylidae</taxon>
        <taxon>Angiostrongylus</taxon>
    </lineage>
</organism>
<accession>A0A0K0CWR0</accession>
<reference evidence="2" key="2">
    <citation type="submission" date="2017-02" db="UniProtKB">
        <authorList>
            <consortium name="WormBaseParasite"/>
        </authorList>
    </citation>
    <scope>IDENTIFICATION</scope>
</reference>
<proteinExistence type="predicted"/>
<evidence type="ECO:0000313" key="2">
    <source>
        <dbReference type="WBParaSite" id="ACAC_0000191001-mRNA-1"/>
    </source>
</evidence>
<dbReference type="PANTHER" id="PTHR36516:SF5">
    <property type="entry name" value="DOMON DOMAIN-CONTAINING PROTEIN"/>
    <property type="match status" value="1"/>
</dbReference>
<name>A0A0K0CWR0_ANGCA</name>
<dbReference type="AlphaFoldDB" id="A0A0K0CWR0"/>
<sequence length="117" mass="13188">MNLIQGQGKETGSSASTVSRAPIGTPLVITKTLTNEVTKIIQSGCDKDHMDLFICENYFNNYLFEVSTWAKAHDQALEDHMWKACMLLSLVERVPSACCTKFQNTCTSFLEFISRRM</sequence>
<protein>
    <submittedName>
        <fullName evidence="2">SCAPER_N domain-containing protein</fullName>
    </submittedName>
</protein>
<dbReference type="WBParaSite" id="ACAC_0000191001-mRNA-1">
    <property type="protein sequence ID" value="ACAC_0000191001-mRNA-1"/>
    <property type="gene ID" value="ACAC_0000191001"/>
</dbReference>
<evidence type="ECO:0000313" key="1">
    <source>
        <dbReference type="Proteomes" id="UP000035642"/>
    </source>
</evidence>
<dbReference type="PANTHER" id="PTHR36516">
    <property type="entry name" value="PROTEIN CBG04168-RELATED"/>
    <property type="match status" value="1"/>
</dbReference>